<protein>
    <submittedName>
        <fullName evidence="2">RimJ/RimL family protein N-acetyltransferase</fullName>
    </submittedName>
</protein>
<gene>
    <name evidence="2" type="ORF">DFP98_12133</name>
</gene>
<evidence type="ECO:0000313" key="3">
    <source>
        <dbReference type="Proteomes" id="UP000256977"/>
    </source>
</evidence>
<dbReference type="GO" id="GO:0016747">
    <property type="term" value="F:acyltransferase activity, transferring groups other than amino-acyl groups"/>
    <property type="evidence" value="ECO:0007669"/>
    <property type="project" value="InterPro"/>
</dbReference>
<keyword evidence="3" id="KW-1185">Reference proteome</keyword>
<reference evidence="2 3" key="1">
    <citation type="submission" date="2018-07" db="EMBL/GenBank/DDBJ databases">
        <title>Genomic Encyclopedia of Type Strains, Phase III (KMG-III): the genomes of soil and plant-associated and newly described type strains.</title>
        <authorList>
            <person name="Whitman W."/>
        </authorList>
    </citation>
    <scope>NUCLEOTIDE SEQUENCE [LARGE SCALE GENOMIC DNA]</scope>
    <source>
        <strain evidence="2 3">CECT 7287</strain>
    </source>
</reference>
<dbReference type="InterPro" id="IPR000182">
    <property type="entry name" value="GNAT_dom"/>
</dbReference>
<dbReference type="PANTHER" id="PTHR43610:SF1">
    <property type="entry name" value="N-ACETYLTRANSFERASE DOMAIN-CONTAINING PROTEIN"/>
    <property type="match status" value="1"/>
</dbReference>
<evidence type="ECO:0000259" key="1">
    <source>
        <dbReference type="Pfam" id="PF13302"/>
    </source>
</evidence>
<dbReference type="Proteomes" id="UP000256977">
    <property type="component" value="Unassembled WGS sequence"/>
</dbReference>
<sequence length="178" mass="20820">MAPLTLEHVQPLFDCSRDPAIWAAYPIRIERVEEMEQFVRKALDGRDRGEQYPYAVYDKALDAYVGSTRFLRIAKEHRNLNIGSTWYSSEVWRTRVNTETKYLMLSHAFEKAEAVRVEIITSTDNTRSQRAIERLGAVREGILRKKYYGLDYVIYSIVREEWPAAKARLEGFLATHDR</sequence>
<accession>A0A3D9ITR9</accession>
<dbReference type="Pfam" id="PF13302">
    <property type="entry name" value="Acetyltransf_3"/>
    <property type="match status" value="1"/>
</dbReference>
<keyword evidence="2" id="KW-0808">Transferase</keyword>
<proteinExistence type="predicted"/>
<organism evidence="2 3">
    <name type="scientific">Cohnella phaseoli</name>
    <dbReference type="NCBI Taxonomy" id="456490"/>
    <lineage>
        <taxon>Bacteria</taxon>
        <taxon>Bacillati</taxon>
        <taxon>Bacillota</taxon>
        <taxon>Bacilli</taxon>
        <taxon>Bacillales</taxon>
        <taxon>Paenibacillaceae</taxon>
        <taxon>Cohnella</taxon>
    </lineage>
</organism>
<dbReference type="AlphaFoldDB" id="A0A3D9ITR9"/>
<dbReference type="SUPFAM" id="SSF55729">
    <property type="entry name" value="Acyl-CoA N-acyltransferases (Nat)"/>
    <property type="match status" value="1"/>
</dbReference>
<dbReference type="Gene3D" id="3.40.630.30">
    <property type="match status" value="1"/>
</dbReference>
<dbReference type="EMBL" id="QRDZ01000021">
    <property type="protein sequence ID" value="RED65142.1"/>
    <property type="molecule type" value="Genomic_DNA"/>
</dbReference>
<comment type="caution">
    <text evidence="2">The sequence shown here is derived from an EMBL/GenBank/DDBJ whole genome shotgun (WGS) entry which is preliminary data.</text>
</comment>
<feature type="domain" description="N-acetyltransferase" evidence="1">
    <location>
        <begin position="3"/>
        <end position="137"/>
    </location>
</feature>
<dbReference type="PANTHER" id="PTHR43610">
    <property type="entry name" value="BLL6696 PROTEIN"/>
    <property type="match status" value="1"/>
</dbReference>
<evidence type="ECO:0000313" key="2">
    <source>
        <dbReference type="EMBL" id="RED65142.1"/>
    </source>
</evidence>
<name>A0A3D9ITR9_9BACL</name>
<dbReference type="InterPro" id="IPR016181">
    <property type="entry name" value="Acyl_CoA_acyltransferase"/>
</dbReference>